<feature type="transmembrane region" description="Helical" evidence="1">
    <location>
        <begin position="336"/>
        <end position="356"/>
    </location>
</feature>
<reference evidence="3" key="1">
    <citation type="submission" date="2021-02" db="EMBL/GenBank/DDBJ databases">
        <authorList>
            <person name="Nieuwenhuis M."/>
            <person name="Van De Peppel L.J.J."/>
        </authorList>
    </citation>
    <scope>NUCLEOTIDE SEQUENCE</scope>
    <source>
        <strain evidence="3">D49</strain>
    </source>
</reference>
<dbReference type="InterPro" id="IPR045340">
    <property type="entry name" value="DUF6533"/>
</dbReference>
<protein>
    <recommendedName>
        <fullName evidence="2">DUF6533 domain-containing protein</fullName>
    </recommendedName>
</protein>
<feature type="transmembrane region" description="Helical" evidence="1">
    <location>
        <begin position="233"/>
        <end position="256"/>
    </location>
</feature>
<feature type="transmembrane region" description="Helical" evidence="1">
    <location>
        <begin position="185"/>
        <end position="208"/>
    </location>
</feature>
<dbReference type="InterPro" id="IPR002347">
    <property type="entry name" value="SDR_fam"/>
</dbReference>
<keyword evidence="1" id="KW-0812">Transmembrane</keyword>
<proteinExistence type="predicted"/>
<reference evidence="3" key="2">
    <citation type="submission" date="2021-10" db="EMBL/GenBank/DDBJ databases">
        <title>Phylogenomics reveals ancestral predisposition of the termite-cultivated fungus Termitomyces towards a domesticated lifestyle.</title>
        <authorList>
            <person name="Auxier B."/>
            <person name="Grum-Grzhimaylo A."/>
            <person name="Cardenas M.E."/>
            <person name="Lodge J.D."/>
            <person name="Laessoe T."/>
            <person name="Pedersen O."/>
            <person name="Smith M.E."/>
            <person name="Kuyper T.W."/>
            <person name="Franco-Molano E.A."/>
            <person name="Baroni T.J."/>
            <person name="Aanen D.K."/>
        </authorList>
    </citation>
    <scope>NUCLEOTIDE SEQUENCE</scope>
    <source>
        <strain evidence="3">D49</strain>
    </source>
</reference>
<keyword evidence="4" id="KW-1185">Reference proteome</keyword>
<accession>A0A9P7K5R0</accession>
<dbReference type="GO" id="GO:0006666">
    <property type="term" value="P:3-keto-sphinganine metabolic process"/>
    <property type="evidence" value="ECO:0007669"/>
    <property type="project" value="TreeGrafter"/>
</dbReference>
<feature type="transmembrane region" description="Helical" evidence="1">
    <location>
        <begin position="115"/>
        <end position="133"/>
    </location>
</feature>
<sequence>MSVSPDLLLMDPATLAASVLLLQTVKASHTPLMLFPEERFITHYQHCHWCNPGVFGYPLEPINRVVLNGALCPTELFEYLDKFSLEVELIWKLDWDAGKVLFLLARYSAFLDVPMAIYCGHIYLTALYLFWLLNKHAAALAPDVSHNTCYIMQVVRECLVSFGIEFTVVIMSLRTYALWGCDHRILVLLLCLTIAIGIPGILVLVIFLRSLEYIDPPLPATMHGCYPKPHSRILFVDIALVMIFETIILMLTAWIGIKKFRYSRNHLVYTLYRDGIFYFIYIFMVSTHSIVMLVAGPPEFMDFVITLQRLMHSILGTRIILHPKMFFSSKWNPAGLHVYVTGGSTGLGLSLAILLARKGAHISIVARNQEKLDNAIAQLEEVRKNPQQQFKAYSFSLSTAKDSADALRAVCAPYDGQTPDAIFACAGASKPMFLVEMEEQDLVDGMTNGYWVQAWTAFAAAKEMARQQRKGKIVFVSSTLGYMSFVGWASYSPAKHALRGLADTLHSELMLYGIDVHIFFPPTMFTAGYDAENETKPQIVREIESTDDGLTADQAALALLKGTVAPPSTVPKG</sequence>
<dbReference type="GO" id="GO:0030148">
    <property type="term" value="P:sphingolipid biosynthetic process"/>
    <property type="evidence" value="ECO:0007669"/>
    <property type="project" value="TreeGrafter"/>
</dbReference>
<dbReference type="Gene3D" id="3.40.50.720">
    <property type="entry name" value="NAD(P)-binding Rossmann-like Domain"/>
    <property type="match status" value="1"/>
</dbReference>
<keyword evidence="1" id="KW-0472">Membrane</keyword>
<evidence type="ECO:0000256" key="1">
    <source>
        <dbReference type="SAM" id="Phobius"/>
    </source>
</evidence>
<dbReference type="OrthoDB" id="10267115at2759"/>
<dbReference type="GO" id="GO:0047560">
    <property type="term" value="F:3-dehydrosphinganine reductase activity"/>
    <property type="evidence" value="ECO:0007669"/>
    <property type="project" value="TreeGrafter"/>
</dbReference>
<gene>
    <name evidence="3" type="ORF">H0H81_005599</name>
</gene>
<feature type="domain" description="DUF6533" evidence="2">
    <location>
        <begin position="76"/>
        <end position="111"/>
    </location>
</feature>
<evidence type="ECO:0000313" key="4">
    <source>
        <dbReference type="Proteomes" id="UP000717328"/>
    </source>
</evidence>
<dbReference type="Proteomes" id="UP000717328">
    <property type="component" value="Unassembled WGS sequence"/>
</dbReference>
<organism evidence="3 4">
    <name type="scientific">Sphagnurus paluster</name>
    <dbReference type="NCBI Taxonomy" id="117069"/>
    <lineage>
        <taxon>Eukaryota</taxon>
        <taxon>Fungi</taxon>
        <taxon>Dikarya</taxon>
        <taxon>Basidiomycota</taxon>
        <taxon>Agaricomycotina</taxon>
        <taxon>Agaricomycetes</taxon>
        <taxon>Agaricomycetidae</taxon>
        <taxon>Agaricales</taxon>
        <taxon>Tricholomatineae</taxon>
        <taxon>Lyophyllaceae</taxon>
        <taxon>Sphagnurus</taxon>
    </lineage>
</organism>
<dbReference type="AlphaFoldDB" id="A0A9P7K5R0"/>
<dbReference type="PANTHER" id="PTHR43550">
    <property type="entry name" value="3-KETODIHYDROSPHINGOSINE REDUCTASE"/>
    <property type="match status" value="1"/>
</dbReference>
<dbReference type="PRINTS" id="PR00081">
    <property type="entry name" value="GDHRDH"/>
</dbReference>
<dbReference type="Pfam" id="PF00106">
    <property type="entry name" value="adh_short"/>
    <property type="match status" value="1"/>
</dbReference>
<feature type="transmembrane region" description="Helical" evidence="1">
    <location>
        <begin position="473"/>
        <end position="491"/>
    </location>
</feature>
<dbReference type="EMBL" id="JABCKI010005856">
    <property type="protein sequence ID" value="KAG5637155.1"/>
    <property type="molecule type" value="Genomic_DNA"/>
</dbReference>
<evidence type="ECO:0000259" key="2">
    <source>
        <dbReference type="Pfam" id="PF20151"/>
    </source>
</evidence>
<dbReference type="InterPro" id="IPR036291">
    <property type="entry name" value="NAD(P)-bd_dom_sf"/>
</dbReference>
<dbReference type="PANTHER" id="PTHR43550:SF3">
    <property type="entry name" value="3-KETODIHYDROSPHINGOSINE REDUCTASE"/>
    <property type="match status" value="1"/>
</dbReference>
<dbReference type="SUPFAM" id="SSF51735">
    <property type="entry name" value="NAD(P)-binding Rossmann-fold domains"/>
    <property type="match status" value="1"/>
</dbReference>
<keyword evidence="1" id="KW-1133">Transmembrane helix</keyword>
<evidence type="ECO:0000313" key="3">
    <source>
        <dbReference type="EMBL" id="KAG5637155.1"/>
    </source>
</evidence>
<dbReference type="Pfam" id="PF20151">
    <property type="entry name" value="DUF6533"/>
    <property type="match status" value="1"/>
</dbReference>
<dbReference type="GO" id="GO:0005789">
    <property type="term" value="C:endoplasmic reticulum membrane"/>
    <property type="evidence" value="ECO:0007669"/>
    <property type="project" value="TreeGrafter"/>
</dbReference>
<name>A0A9P7K5R0_9AGAR</name>
<comment type="caution">
    <text evidence="3">The sequence shown here is derived from an EMBL/GenBank/DDBJ whole genome shotgun (WGS) entry which is preliminary data.</text>
</comment>
<feature type="transmembrane region" description="Helical" evidence="1">
    <location>
        <begin position="276"/>
        <end position="296"/>
    </location>
</feature>